<dbReference type="GO" id="GO:0005576">
    <property type="term" value="C:extracellular region"/>
    <property type="evidence" value="ECO:0007669"/>
    <property type="project" value="TreeGrafter"/>
</dbReference>
<name>A0A9W2YJK0_BIOGL</name>
<dbReference type="InterPro" id="IPR050314">
    <property type="entry name" value="Glycosyl_Hydrlase_18"/>
</dbReference>
<dbReference type="OrthoDB" id="73875at2759"/>
<evidence type="ECO:0000313" key="3">
    <source>
        <dbReference type="Proteomes" id="UP001165740"/>
    </source>
</evidence>
<feature type="chain" id="PRO_5044702376" evidence="1">
    <location>
        <begin position="20"/>
        <end position="374"/>
    </location>
</feature>
<dbReference type="InterPro" id="IPR001223">
    <property type="entry name" value="Glyco_hydro18_cat"/>
</dbReference>
<keyword evidence="1" id="KW-0732">Signal</keyword>
<feature type="domain" description="GH18" evidence="2">
    <location>
        <begin position="23"/>
        <end position="374"/>
    </location>
</feature>
<dbReference type="AlphaFoldDB" id="A0A9W2YJK0"/>
<dbReference type="GO" id="GO:0004568">
    <property type="term" value="F:chitinase activity"/>
    <property type="evidence" value="ECO:0007669"/>
    <property type="project" value="TreeGrafter"/>
</dbReference>
<dbReference type="GO" id="GO:0006032">
    <property type="term" value="P:chitin catabolic process"/>
    <property type="evidence" value="ECO:0007669"/>
    <property type="project" value="TreeGrafter"/>
</dbReference>
<feature type="signal peptide" evidence="1">
    <location>
        <begin position="1"/>
        <end position="19"/>
    </location>
</feature>
<organism evidence="3 5">
    <name type="scientific">Biomphalaria glabrata</name>
    <name type="common">Bloodfluke planorb</name>
    <name type="synonym">Freshwater snail</name>
    <dbReference type="NCBI Taxonomy" id="6526"/>
    <lineage>
        <taxon>Eukaryota</taxon>
        <taxon>Metazoa</taxon>
        <taxon>Spiralia</taxon>
        <taxon>Lophotrochozoa</taxon>
        <taxon>Mollusca</taxon>
        <taxon>Gastropoda</taxon>
        <taxon>Heterobranchia</taxon>
        <taxon>Euthyneura</taxon>
        <taxon>Panpulmonata</taxon>
        <taxon>Hygrophila</taxon>
        <taxon>Lymnaeoidea</taxon>
        <taxon>Planorbidae</taxon>
        <taxon>Biomphalaria</taxon>
    </lineage>
</organism>
<sequence length="374" mass="43379">MKRAVLIVSLLGFIGLSTGQCRYRLCTFYVSRITQTNFRPDDIDTNLCHILIVGYATYVNEQIRPHEKFNQFLQTLRSLKQSNPQFKVILQLINWISSYDSAFDQMVNNHNSRYKFYDNVVNFLRANSFDGIEIRQRFEKQSRPLENKDWFIVVLQALANKFVDEGRSTKREKLLLLVPLTLVSDLATLEARESILGISRAADLVIMDSMYFVRKSVVEPPRHHTALYGIRSSDERTINYVANFLTARGCPKEKLIISVSATVFAYTAIDDSYINIWTTTYDKICSMISRGYRVYRNKDNNPEIDGPDIFNVREAKEEFRYFYEDPSSLGTKIRYIKEKGFAGISVWGITDDDFKNICRQGRYPLLNAVKAECR</sequence>
<dbReference type="SUPFAM" id="SSF51445">
    <property type="entry name" value="(Trans)glycosidases"/>
    <property type="match status" value="1"/>
</dbReference>
<evidence type="ECO:0000313" key="5">
    <source>
        <dbReference type="RefSeq" id="XP_055862841.1"/>
    </source>
</evidence>
<dbReference type="GeneID" id="106056146"/>
<keyword evidence="3" id="KW-1185">Reference proteome</keyword>
<reference evidence="4 5" key="1">
    <citation type="submission" date="2025-04" db="UniProtKB">
        <authorList>
            <consortium name="RefSeq"/>
        </authorList>
    </citation>
    <scope>IDENTIFICATION</scope>
</reference>
<dbReference type="PANTHER" id="PTHR11177:SF317">
    <property type="entry name" value="CHITINASE 12-RELATED"/>
    <property type="match status" value="1"/>
</dbReference>
<dbReference type="PROSITE" id="PS51910">
    <property type="entry name" value="GH18_2"/>
    <property type="match status" value="1"/>
</dbReference>
<dbReference type="GO" id="GO:0005975">
    <property type="term" value="P:carbohydrate metabolic process"/>
    <property type="evidence" value="ECO:0007669"/>
    <property type="project" value="InterPro"/>
</dbReference>
<dbReference type="PANTHER" id="PTHR11177">
    <property type="entry name" value="CHITINASE"/>
    <property type="match status" value="1"/>
</dbReference>
<gene>
    <name evidence="4 5" type="primary">LOC106056146</name>
</gene>
<accession>A0A9W2YJK0</accession>
<dbReference type="Proteomes" id="UP001165740">
    <property type="component" value="Chromosome 12"/>
</dbReference>
<dbReference type="GO" id="GO:0008061">
    <property type="term" value="F:chitin binding"/>
    <property type="evidence" value="ECO:0007669"/>
    <property type="project" value="InterPro"/>
</dbReference>
<dbReference type="InterPro" id="IPR029070">
    <property type="entry name" value="Chitinase_insertion_sf"/>
</dbReference>
<dbReference type="InterPro" id="IPR011583">
    <property type="entry name" value="Chitinase_II/V-like_cat"/>
</dbReference>
<evidence type="ECO:0000313" key="4">
    <source>
        <dbReference type="RefSeq" id="XP_055862840.1"/>
    </source>
</evidence>
<dbReference type="Pfam" id="PF00704">
    <property type="entry name" value="Glyco_hydro_18"/>
    <property type="match status" value="1"/>
</dbReference>
<dbReference type="Gene3D" id="3.10.50.10">
    <property type="match status" value="1"/>
</dbReference>
<evidence type="ECO:0000256" key="1">
    <source>
        <dbReference type="SAM" id="SignalP"/>
    </source>
</evidence>
<dbReference type="RefSeq" id="XP_055862840.1">
    <property type="nucleotide sequence ID" value="XM_056006865.1"/>
</dbReference>
<evidence type="ECO:0000259" key="2">
    <source>
        <dbReference type="PROSITE" id="PS51910"/>
    </source>
</evidence>
<protein>
    <submittedName>
        <fullName evidence="4 5">Acidic mammalian chitinase-like isoform X1</fullName>
    </submittedName>
</protein>
<dbReference type="SMART" id="SM00636">
    <property type="entry name" value="Glyco_18"/>
    <property type="match status" value="1"/>
</dbReference>
<dbReference type="RefSeq" id="XP_055862841.1">
    <property type="nucleotide sequence ID" value="XM_056006866.1"/>
</dbReference>
<proteinExistence type="predicted"/>
<dbReference type="Gene3D" id="3.20.20.80">
    <property type="entry name" value="Glycosidases"/>
    <property type="match status" value="2"/>
</dbReference>
<dbReference type="InterPro" id="IPR017853">
    <property type="entry name" value="GH"/>
</dbReference>